<reference evidence="7 8" key="1">
    <citation type="journal article" date="2018" name="Sci. Rep.">
        <title>Comparative analysis of the Pocillopora damicornis genome highlights role of immune system in coral evolution.</title>
        <authorList>
            <person name="Cunning R."/>
            <person name="Bay R.A."/>
            <person name="Gillette P."/>
            <person name="Baker A.C."/>
            <person name="Traylor-Knowles N."/>
        </authorList>
    </citation>
    <scope>NUCLEOTIDE SEQUENCE [LARGE SCALE GENOMIC DNA]</scope>
    <source>
        <strain evidence="7">RSMAS</strain>
        <tissue evidence="7">Whole animal</tissue>
    </source>
</reference>
<dbReference type="InterPro" id="IPR000859">
    <property type="entry name" value="CUB_dom"/>
</dbReference>
<evidence type="ECO:0000256" key="1">
    <source>
        <dbReference type="ARBA" id="ARBA00023157"/>
    </source>
</evidence>
<feature type="signal peptide" evidence="5">
    <location>
        <begin position="1"/>
        <end position="19"/>
    </location>
</feature>
<evidence type="ECO:0000313" key="8">
    <source>
        <dbReference type="Proteomes" id="UP000275408"/>
    </source>
</evidence>
<evidence type="ECO:0000259" key="6">
    <source>
        <dbReference type="PROSITE" id="PS01180"/>
    </source>
</evidence>
<comment type="caution">
    <text evidence="2">Lacks conserved residue(s) required for the propagation of feature annotation.</text>
</comment>
<evidence type="ECO:0000256" key="5">
    <source>
        <dbReference type="SAM" id="SignalP"/>
    </source>
</evidence>
<dbReference type="InterPro" id="IPR036383">
    <property type="entry name" value="TSP1_rpt_sf"/>
</dbReference>
<keyword evidence="5" id="KW-0732">Signal</keyword>
<dbReference type="PROSITE" id="PS01180">
    <property type="entry name" value="CUB"/>
    <property type="match status" value="1"/>
</dbReference>
<protein>
    <recommendedName>
        <fullName evidence="6">CUB domain-containing protein</fullName>
    </recommendedName>
</protein>
<dbReference type="OrthoDB" id="5984906at2759"/>
<feature type="region of interest" description="Disordered" evidence="3">
    <location>
        <begin position="566"/>
        <end position="624"/>
    </location>
</feature>
<evidence type="ECO:0000256" key="4">
    <source>
        <dbReference type="SAM" id="Phobius"/>
    </source>
</evidence>
<dbReference type="InterPro" id="IPR035914">
    <property type="entry name" value="Sperma_CUB_dom_sf"/>
</dbReference>
<feature type="chain" id="PRO_5018280451" description="CUB domain-containing protein" evidence="5">
    <location>
        <begin position="20"/>
        <end position="735"/>
    </location>
</feature>
<name>A0A3M6UWM2_POCDA</name>
<dbReference type="GO" id="GO:0071944">
    <property type="term" value="C:cell periphery"/>
    <property type="evidence" value="ECO:0007669"/>
    <property type="project" value="TreeGrafter"/>
</dbReference>
<dbReference type="PROSITE" id="PS50092">
    <property type="entry name" value="TSP1"/>
    <property type="match status" value="1"/>
</dbReference>
<dbReference type="PANTHER" id="PTHR16311">
    <property type="entry name" value="THROMBOSPONDIN TYPE I DOMAIN-CONTAINING 1"/>
    <property type="match status" value="1"/>
</dbReference>
<dbReference type="SMART" id="SM00209">
    <property type="entry name" value="TSP1"/>
    <property type="match status" value="1"/>
</dbReference>
<dbReference type="Proteomes" id="UP000275408">
    <property type="component" value="Unassembled WGS sequence"/>
</dbReference>
<dbReference type="Gene3D" id="2.60.120.290">
    <property type="entry name" value="Spermadhesin, CUB domain"/>
    <property type="match status" value="1"/>
</dbReference>
<keyword evidence="1" id="KW-1015">Disulfide bond</keyword>
<evidence type="ECO:0000256" key="2">
    <source>
        <dbReference type="PROSITE-ProRule" id="PRU00059"/>
    </source>
</evidence>
<dbReference type="Gene3D" id="2.20.100.10">
    <property type="entry name" value="Thrombospondin type-1 (TSP1) repeat"/>
    <property type="match status" value="1"/>
</dbReference>
<dbReference type="InterPro" id="IPR000884">
    <property type="entry name" value="TSP1_rpt"/>
</dbReference>
<sequence>METCLVCLCGLLIASGVLSSTADGNFGKRPLKGLAVNLHPTSLEVLGGNVTLSFQFPNNFTGFFGNRTFYVFVHENATDRKLFKTTVPLDRREISVILPCEIFDHPDIYSFKYRISDSEYGGVISQKLKLQWGRIIIDSPTNHTVLTRLKSIKIRHDRKCLPKAYRDELNLYYVQGGSKSMFVTRKNIRKLSSGKQRIPKMPQIRMGFACNFFDAQGVYFFEYRTGYANVTLAKSAAVYVNWGKQTLFSPVSTIFPCTNSLAISFTQPSCSYARIQDAIVLTKKDSNKPIVRKAVQQGHDVTFFLCSLFKDYVEEYCFHYSTTSRLTKSTVAVASLCLPSGKAYYEGWSTWSSWGLCSSSCGQGKQHRSRYCLSVSTSKEKESTCDGSALISRSCALNPCPESGTSCSCGCRLTEPQGMITSSPQLFTRPGNPSCTWVITLAEGKRVRLWFDALKMNGDSIIIRDGKDRSAPQLVIINDDSFKEEIVSTGNSMYLFYKHNGRWTNGTRRGFTASYSTETDDEPVEVIRRRTLGTAAVTFLAVFVFAVLVIAVLLFIVFTKLRQHHKNIPSSSSGSSSTSESTLRSTGTSSPLEDETFSNQPSKTYRNQRTKKGDRRRSSHRKRTRRTEFLCDADHVPRCTCGEISELDSATGSNSASEFSPVKAISGVERVLVREDVDCDCPECLRNDRYPLNGCPEFRAPEKKYYGDWMLTEMPAENKFQTNQRIYRDPCQGFV</sequence>
<dbReference type="SUPFAM" id="SSF82895">
    <property type="entry name" value="TSP-1 type 1 repeat"/>
    <property type="match status" value="1"/>
</dbReference>
<keyword evidence="4" id="KW-1133">Transmembrane helix</keyword>
<feature type="compositionally biased region" description="Basic residues" evidence="3">
    <location>
        <begin position="606"/>
        <end position="624"/>
    </location>
</feature>
<dbReference type="PANTHER" id="PTHR16311:SF3">
    <property type="entry name" value="THROMBOSPONDIN TYPE-1 DOMAIN-CONTAINING PROTEIN 1"/>
    <property type="match status" value="1"/>
</dbReference>
<dbReference type="CDD" id="cd00041">
    <property type="entry name" value="CUB"/>
    <property type="match status" value="1"/>
</dbReference>
<dbReference type="Pfam" id="PF00431">
    <property type="entry name" value="CUB"/>
    <property type="match status" value="1"/>
</dbReference>
<dbReference type="EMBL" id="RCHS01000573">
    <property type="protein sequence ID" value="RMX57914.1"/>
    <property type="molecule type" value="Genomic_DNA"/>
</dbReference>
<dbReference type="OMA" id="CRPWSLE"/>
<dbReference type="SUPFAM" id="SSF49854">
    <property type="entry name" value="Spermadhesin, CUB domain"/>
    <property type="match status" value="1"/>
</dbReference>
<dbReference type="SMART" id="SM00042">
    <property type="entry name" value="CUB"/>
    <property type="match status" value="1"/>
</dbReference>
<feature type="transmembrane region" description="Helical" evidence="4">
    <location>
        <begin position="535"/>
        <end position="558"/>
    </location>
</feature>
<proteinExistence type="predicted"/>
<keyword evidence="4" id="KW-0812">Transmembrane</keyword>
<accession>A0A3M6UWM2</accession>
<dbReference type="AlphaFoldDB" id="A0A3M6UWM2"/>
<evidence type="ECO:0000256" key="3">
    <source>
        <dbReference type="SAM" id="MobiDB-lite"/>
    </source>
</evidence>
<comment type="caution">
    <text evidence="7">The sequence shown here is derived from an EMBL/GenBank/DDBJ whole genome shotgun (WGS) entry which is preliminary data.</text>
</comment>
<organism evidence="7 8">
    <name type="scientific">Pocillopora damicornis</name>
    <name type="common">Cauliflower coral</name>
    <name type="synonym">Millepora damicornis</name>
    <dbReference type="NCBI Taxonomy" id="46731"/>
    <lineage>
        <taxon>Eukaryota</taxon>
        <taxon>Metazoa</taxon>
        <taxon>Cnidaria</taxon>
        <taxon>Anthozoa</taxon>
        <taxon>Hexacorallia</taxon>
        <taxon>Scleractinia</taxon>
        <taxon>Astrocoeniina</taxon>
        <taxon>Pocilloporidae</taxon>
        <taxon>Pocillopora</taxon>
    </lineage>
</organism>
<feature type="compositionally biased region" description="Low complexity" evidence="3">
    <location>
        <begin position="570"/>
        <end position="590"/>
    </location>
</feature>
<dbReference type="Pfam" id="PF00090">
    <property type="entry name" value="TSP_1"/>
    <property type="match status" value="1"/>
</dbReference>
<keyword evidence="4" id="KW-0472">Membrane</keyword>
<evidence type="ECO:0000313" key="7">
    <source>
        <dbReference type="EMBL" id="RMX57914.1"/>
    </source>
</evidence>
<gene>
    <name evidence="7" type="ORF">pdam_00006718</name>
</gene>
<dbReference type="InterPro" id="IPR038877">
    <property type="entry name" value="THSD1"/>
</dbReference>
<feature type="domain" description="CUB" evidence="6">
    <location>
        <begin position="409"/>
        <end position="518"/>
    </location>
</feature>
<keyword evidence="8" id="KW-1185">Reference proteome</keyword>